<organism evidence="1 2">
    <name type="scientific">Entomophthora muscae</name>
    <dbReference type="NCBI Taxonomy" id="34485"/>
    <lineage>
        <taxon>Eukaryota</taxon>
        <taxon>Fungi</taxon>
        <taxon>Fungi incertae sedis</taxon>
        <taxon>Zoopagomycota</taxon>
        <taxon>Entomophthoromycotina</taxon>
        <taxon>Entomophthoromycetes</taxon>
        <taxon>Entomophthorales</taxon>
        <taxon>Entomophthoraceae</taxon>
        <taxon>Entomophthora</taxon>
    </lineage>
</organism>
<dbReference type="EMBL" id="QTSX02007150">
    <property type="protein sequence ID" value="KAJ9050553.1"/>
    <property type="molecule type" value="Genomic_DNA"/>
</dbReference>
<sequence length="65" mass="7339">MSENFYKLLTIHGQVNTQFLHEDVQGVDLSFLSFIGNGEEDKDNNRGLQKEEGHQERISGAAKCD</sequence>
<gene>
    <name evidence="1" type="ORF">DSO57_1013566</name>
</gene>
<name>A0ACC2RKD0_9FUNG</name>
<dbReference type="Proteomes" id="UP001165960">
    <property type="component" value="Unassembled WGS sequence"/>
</dbReference>
<reference evidence="1" key="1">
    <citation type="submission" date="2022-04" db="EMBL/GenBank/DDBJ databases">
        <title>Genome of the entomopathogenic fungus Entomophthora muscae.</title>
        <authorList>
            <person name="Elya C."/>
            <person name="Lovett B.R."/>
            <person name="Lee E."/>
            <person name="Macias A.M."/>
            <person name="Hajek A.E."/>
            <person name="De Bivort B.L."/>
            <person name="Kasson M.T."/>
            <person name="De Fine Licht H.H."/>
            <person name="Stajich J.E."/>
        </authorList>
    </citation>
    <scope>NUCLEOTIDE SEQUENCE</scope>
    <source>
        <strain evidence="1">Berkeley</strain>
    </source>
</reference>
<comment type="caution">
    <text evidence="1">The sequence shown here is derived from an EMBL/GenBank/DDBJ whole genome shotgun (WGS) entry which is preliminary data.</text>
</comment>
<proteinExistence type="predicted"/>
<protein>
    <submittedName>
        <fullName evidence="1">Uncharacterized protein</fullName>
    </submittedName>
</protein>
<evidence type="ECO:0000313" key="2">
    <source>
        <dbReference type="Proteomes" id="UP001165960"/>
    </source>
</evidence>
<evidence type="ECO:0000313" key="1">
    <source>
        <dbReference type="EMBL" id="KAJ9050553.1"/>
    </source>
</evidence>
<keyword evidence="2" id="KW-1185">Reference proteome</keyword>
<accession>A0ACC2RKD0</accession>